<dbReference type="PANTHER" id="PTHR48207:SF4">
    <property type="entry name" value="BLL6097 PROTEIN"/>
    <property type="match status" value="1"/>
</dbReference>
<dbReference type="RefSeq" id="WP_119857863.1">
    <property type="nucleotide sequence ID" value="NZ_QYYD01000018.1"/>
</dbReference>
<dbReference type="Gene3D" id="3.40.50.10540">
    <property type="entry name" value="Crotonobetainyl-coa:carnitine coa-transferase, domain 1"/>
    <property type="match status" value="1"/>
</dbReference>
<dbReference type="InterPro" id="IPR023606">
    <property type="entry name" value="CoA-Trfase_III_dom_1_sf"/>
</dbReference>
<dbReference type="Proteomes" id="UP000285523">
    <property type="component" value="Unassembled WGS sequence"/>
</dbReference>
<evidence type="ECO:0000313" key="3">
    <source>
        <dbReference type="Proteomes" id="UP000285523"/>
    </source>
</evidence>
<organism evidence="2 3">
    <name type="scientific">Rhodopseudomonas palustris</name>
    <dbReference type="NCBI Taxonomy" id="1076"/>
    <lineage>
        <taxon>Bacteria</taxon>
        <taxon>Pseudomonadati</taxon>
        <taxon>Pseudomonadota</taxon>
        <taxon>Alphaproteobacteria</taxon>
        <taxon>Hyphomicrobiales</taxon>
        <taxon>Nitrobacteraceae</taxon>
        <taxon>Rhodopseudomonas</taxon>
    </lineage>
</organism>
<dbReference type="AlphaFoldDB" id="A0A418V2P5"/>
<evidence type="ECO:0000256" key="1">
    <source>
        <dbReference type="ARBA" id="ARBA00022679"/>
    </source>
</evidence>
<accession>A0A418V2P5</accession>
<proteinExistence type="predicted"/>
<reference evidence="2 3" key="1">
    <citation type="submission" date="2018-09" db="EMBL/GenBank/DDBJ databases">
        <title>Draft genome sequence of Rhodopseudomonas palustris 2.1.18.</title>
        <authorList>
            <person name="Robertson S.L."/>
            <person name="Meyer T.E."/>
            <person name="Kyndt J.A."/>
        </authorList>
    </citation>
    <scope>NUCLEOTIDE SEQUENCE [LARGE SCALE GENOMIC DNA]</scope>
    <source>
        <strain evidence="2 3">2.1.18</strain>
    </source>
</reference>
<dbReference type="Pfam" id="PF02515">
    <property type="entry name" value="CoA_transf_3"/>
    <property type="match status" value="1"/>
</dbReference>
<name>A0A418V2P5_RHOPL</name>
<dbReference type="GO" id="GO:0008410">
    <property type="term" value="F:CoA-transferase activity"/>
    <property type="evidence" value="ECO:0007669"/>
    <property type="project" value="TreeGrafter"/>
</dbReference>
<dbReference type="InterPro" id="IPR044855">
    <property type="entry name" value="CoA-Trfase_III_dom3_sf"/>
</dbReference>
<dbReference type="InterPro" id="IPR050483">
    <property type="entry name" value="CoA-transferase_III_domain"/>
</dbReference>
<comment type="caution">
    <text evidence="2">The sequence shown here is derived from an EMBL/GenBank/DDBJ whole genome shotgun (WGS) entry which is preliminary data.</text>
</comment>
<dbReference type="OrthoDB" id="9806585at2"/>
<evidence type="ECO:0000313" key="2">
    <source>
        <dbReference type="EMBL" id="RJF70364.1"/>
    </source>
</evidence>
<keyword evidence="1 2" id="KW-0808">Transferase</keyword>
<protein>
    <submittedName>
        <fullName evidence="2">CoA transferase</fullName>
    </submittedName>
</protein>
<dbReference type="SUPFAM" id="SSF89796">
    <property type="entry name" value="CoA-transferase family III (CaiB/BaiF)"/>
    <property type="match status" value="1"/>
</dbReference>
<dbReference type="EMBL" id="QYYD01000018">
    <property type="protein sequence ID" value="RJF70364.1"/>
    <property type="molecule type" value="Genomic_DNA"/>
</dbReference>
<sequence length="381" mass="40611">MAGPLAGIKVIEIAQAIAGPMAGMILGDMGADVIKVEKHDGGDDARHWGPPFVDGDSLLFHTYNRNKRSVTLDIKNPADVARLKELVKDADILIQNLRSGVVASCGIGPDVLCAVNPRLIYCSVWAFGKTGPLSREPGFDPLLQAYGGVMSLTGQPDHPPTFCAPPINDRATAQWCVIGALAALQQRHVTGKGCVIDTSLFDTAVGWVDMSLSGYLLDGEAPVRHGTASGTLAPYQVFETADRPIVIAAGNDRLFARCAEVLGHPEWSSDERFARVRDRQAHRPALIALMQPVLQTRTAGAWLTALKSAGVPVSPVNDIPELAATEQLAAADLLRDMPETGLKVAGLPILFDGERPHPELNTPKLGAHNDEVLTARVDAAE</sequence>
<dbReference type="Gene3D" id="3.30.1540.10">
    <property type="entry name" value="formyl-coa transferase, domain 3"/>
    <property type="match status" value="1"/>
</dbReference>
<dbReference type="InterPro" id="IPR003673">
    <property type="entry name" value="CoA-Trfase_fam_III"/>
</dbReference>
<dbReference type="PANTHER" id="PTHR48207">
    <property type="entry name" value="SUCCINATE--HYDROXYMETHYLGLUTARATE COA-TRANSFERASE"/>
    <property type="match status" value="1"/>
</dbReference>
<gene>
    <name evidence="2" type="ORF">D4Q52_17560</name>
</gene>